<feature type="region of interest" description="Disordered" evidence="1">
    <location>
        <begin position="1"/>
        <end position="20"/>
    </location>
</feature>
<dbReference type="STRING" id="258594.RPA4224"/>
<dbReference type="Pfam" id="PF18557">
    <property type="entry name" value="NepR"/>
    <property type="match status" value="1"/>
</dbReference>
<feature type="compositionally biased region" description="Basic and acidic residues" evidence="1">
    <location>
        <begin position="1"/>
        <end position="19"/>
    </location>
</feature>
<evidence type="ECO:0000313" key="3">
    <source>
        <dbReference type="EMBL" id="CAE29665.1"/>
    </source>
</evidence>
<evidence type="ECO:0000259" key="2">
    <source>
        <dbReference type="Pfam" id="PF18557"/>
    </source>
</evidence>
<protein>
    <recommendedName>
        <fullName evidence="2">Anti-sigma factor NepR domain-containing protein</fullName>
    </recommendedName>
</protein>
<evidence type="ECO:0000256" key="1">
    <source>
        <dbReference type="SAM" id="MobiDB-lite"/>
    </source>
</evidence>
<accession>Q6N226</accession>
<dbReference type="HOGENOM" id="CLU_185315_0_0_5"/>
<gene>
    <name evidence="3" type="ordered locus">RPA4224</name>
</gene>
<feature type="domain" description="Anti-sigma factor NepR" evidence="2">
    <location>
        <begin position="49"/>
        <end position="81"/>
    </location>
</feature>
<dbReference type="AlphaFoldDB" id="Q6N226"/>
<reference evidence="3" key="1">
    <citation type="journal article" date="2004" name="Nat. Biotechnol.">
        <title>Complete genome sequence of the metabolically versatile photosynthetic bacterium Rhodopseudomonas palustris.</title>
        <authorList>
            <person name="Larimer F.W."/>
            <person name="Chain P."/>
            <person name="Hauser L."/>
            <person name="Lamerdin J."/>
            <person name="Malfatti S."/>
            <person name="Do L."/>
            <person name="Land M.L."/>
            <person name="Pelletier D.A."/>
            <person name="Beatty J.T."/>
            <person name="Lang A.S."/>
            <person name="Tabita F.R."/>
            <person name="Gibson J.L."/>
            <person name="Hanson T.E."/>
            <person name="Bobst C."/>
            <person name="Torres J.L."/>
            <person name="Peres C."/>
            <person name="Harrison F.H."/>
            <person name="Gibson J."/>
            <person name="Harwood C.S."/>
        </authorList>
    </citation>
    <scope>NUCLEOTIDE SEQUENCE [LARGE SCALE GENOMIC DNA]</scope>
    <source>
        <strain evidence="3">CGA009</strain>
    </source>
</reference>
<dbReference type="eggNOG" id="ENOG502ZJVB">
    <property type="taxonomic scope" value="Bacteria"/>
</dbReference>
<organism evidence="3">
    <name type="scientific">Rhodopseudomonas palustris (strain ATCC BAA-98 / CGA009)</name>
    <dbReference type="NCBI Taxonomy" id="258594"/>
    <lineage>
        <taxon>Bacteria</taxon>
        <taxon>Pseudomonadati</taxon>
        <taxon>Pseudomonadota</taxon>
        <taxon>Alphaproteobacteria</taxon>
        <taxon>Hyphomicrobiales</taxon>
        <taxon>Nitrobacteraceae</taxon>
        <taxon>Rhodopseudomonas</taxon>
    </lineage>
</organism>
<dbReference type="EMBL" id="BX572606">
    <property type="protein sequence ID" value="CAE29665.1"/>
    <property type="molecule type" value="Genomic_DNA"/>
</dbReference>
<dbReference type="InterPro" id="IPR041649">
    <property type="entry name" value="NepR"/>
</dbReference>
<name>Q6N226_RHOPA</name>
<sequence length="94" mass="10376">MNGDRSRKPSKFRGLDHGENIGSVMQEFKAQTMKKSSPGTKGGLNAEIQARIGHQLRAMYDDVVRQGVPDRFAELIKKLDDPATGTDTTTEGRE</sequence>
<proteinExistence type="predicted"/>